<dbReference type="FunFam" id="3.40.50.620:FF:000045">
    <property type="entry name" value="Glutamate--tRNA ligase, mitochondrial"/>
    <property type="match status" value="1"/>
</dbReference>
<keyword evidence="6 11" id="KW-0067">ATP-binding</keyword>
<feature type="non-terminal residue" evidence="14">
    <location>
        <position position="586"/>
    </location>
</feature>
<dbReference type="InterPro" id="IPR033910">
    <property type="entry name" value="GluRS_core"/>
</dbReference>
<dbReference type="InterPro" id="IPR004527">
    <property type="entry name" value="Glu-tRNA-ligase_bac/mito"/>
</dbReference>
<dbReference type="SUPFAM" id="SSF48163">
    <property type="entry name" value="An anticodon-binding domain of class I aminoacyl-tRNA synthetases"/>
    <property type="match status" value="1"/>
</dbReference>
<evidence type="ECO:0000259" key="13">
    <source>
        <dbReference type="Pfam" id="PF19269"/>
    </source>
</evidence>
<dbReference type="Pfam" id="PF19269">
    <property type="entry name" value="Anticodon_2"/>
    <property type="match status" value="1"/>
</dbReference>
<keyword evidence="4 11" id="KW-0436">Ligase</keyword>
<comment type="subcellular location">
    <subcellularLocation>
        <location evidence="1">Mitochondrion</location>
    </subcellularLocation>
</comment>
<dbReference type="PRINTS" id="PR00987">
    <property type="entry name" value="TRNASYNTHGLU"/>
</dbReference>
<dbReference type="InterPro" id="IPR045462">
    <property type="entry name" value="aa-tRNA-synth_I_cd-bd"/>
</dbReference>
<evidence type="ECO:0000256" key="10">
    <source>
        <dbReference type="ARBA" id="ARBA00072917"/>
    </source>
</evidence>
<dbReference type="InterPro" id="IPR020751">
    <property type="entry name" value="aa-tRNA-synth_I_codon-bd_sub2"/>
</dbReference>
<feature type="domain" description="Aminoacyl-tRNA synthetase class I anticodon-binding" evidence="13">
    <location>
        <begin position="540"/>
        <end position="581"/>
    </location>
</feature>
<dbReference type="GO" id="GO:0000049">
    <property type="term" value="F:tRNA binding"/>
    <property type="evidence" value="ECO:0007669"/>
    <property type="project" value="InterPro"/>
</dbReference>
<comment type="similarity">
    <text evidence="2">Belongs to the class-I aminoacyl-tRNA synthetase family. Glutamate--tRNA ligase type 1 subfamily.</text>
</comment>
<evidence type="ECO:0000256" key="5">
    <source>
        <dbReference type="ARBA" id="ARBA00022741"/>
    </source>
</evidence>
<dbReference type="SUPFAM" id="SSF52374">
    <property type="entry name" value="Nucleotidylyl transferase"/>
    <property type="match status" value="1"/>
</dbReference>
<dbReference type="InterPro" id="IPR049940">
    <property type="entry name" value="GluQ/Sye"/>
</dbReference>
<dbReference type="InterPro" id="IPR000924">
    <property type="entry name" value="Glu/Gln-tRNA-synth"/>
</dbReference>
<evidence type="ECO:0000256" key="6">
    <source>
        <dbReference type="ARBA" id="ARBA00022840"/>
    </source>
</evidence>
<dbReference type="Proteomes" id="UP000258309">
    <property type="component" value="Unassembled WGS sequence"/>
</dbReference>
<feature type="domain" description="Glutamyl/glutaminyl-tRNA synthetase class Ib catalytic" evidence="12">
    <location>
        <begin position="50"/>
        <end position="355"/>
    </location>
</feature>
<evidence type="ECO:0000256" key="11">
    <source>
        <dbReference type="RuleBase" id="RU363037"/>
    </source>
</evidence>
<reference evidence="14 15" key="1">
    <citation type="submission" date="2018-05" db="EMBL/GenBank/DDBJ databases">
        <title>Draft genome sequence of Scytalidium lignicola DSM 105466, a ubiquitous saprotrophic fungus.</title>
        <authorList>
            <person name="Buettner E."/>
            <person name="Gebauer A.M."/>
            <person name="Hofrichter M."/>
            <person name="Liers C."/>
            <person name="Kellner H."/>
        </authorList>
    </citation>
    <scope>NUCLEOTIDE SEQUENCE [LARGE SCALE GENOMIC DNA]</scope>
    <source>
        <strain evidence="14 15">DSM 105466</strain>
    </source>
</reference>
<dbReference type="OMA" id="YHYLRWA"/>
<evidence type="ECO:0000256" key="8">
    <source>
        <dbReference type="ARBA" id="ARBA00023146"/>
    </source>
</evidence>
<evidence type="ECO:0000313" key="15">
    <source>
        <dbReference type="Proteomes" id="UP000258309"/>
    </source>
</evidence>
<dbReference type="InterPro" id="IPR008925">
    <property type="entry name" value="aa_tRNA-synth_I_cd-bd_sf"/>
</dbReference>
<dbReference type="PANTHER" id="PTHR43311:SF2">
    <property type="entry name" value="GLUTAMATE--TRNA LIGASE, MITOCHONDRIAL-RELATED"/>
    <property type="match status" value="1"/>
</dbReference>
<keyword evidence="7 11" id="KW-0648">Protein biosynthesis</keyword>
<dbReference type="Gene3D" id="3.40.50.620">
    <property type="entry name" value="HUPs"/>
    <property type="match status" value="1"/>
</dbReference>
<dbReference type="EMBL" id="NCSJ02000014">
    <property type="protein sequence ID" value="RFU34964.1"/>
    <property type="molecule type" value="Genomic_DNA"/>
</dbReference>
<proteinExistence type="inferred from homology"/>
<evidence type="ECO:0000313" key="14">
    <source>
        <dbReference type="EMBL" id="RFU34964.1"/>
    </source>
</evidence>
<keyword evidence="8 11" id="KW-0030">Aminoacyl-tRNA synthetase</keyword>
<gene>
    <name evidence="14" type="ORF">B7463_g1404</name>
</gene>
<evidence type="ECO:0000256" key="3">
    <source>
        <dbReference type="ARBA" id="ARBA00012835"/>
    </source>
</evidence>
<dbReference type="OrthoDB" id="428822at2759"/>
<dbReference type="Gene3D" id="1.10.10.350">
    <property type="match status" value="1"/>
</dbReference>
<dbReference type="GO" id="GO:0005739">
    <property type="term" value="C:mitochondrion"/>
    <property type="evidence" value="ECO:0007669"/>
    <property type="project" value="UniProtKB-SubCell"/>
</dbReference>
<evidence type="ECO:0000256" key="2">
    <source>
        <dbReference type="ARBA" id="ARBA00007894"/>
    </source>
</evidence>
<sequence>MFQLPVRRTLSSSQVCLFCVQTRNASISAACEAAEARRTAVNLSKSSPARTRFAPSPTGYLHLGSLRTALFNYLVAKKTGGQFLLRIEDTDQKRTVPDAEERLFQDLQWAGIHWDEGPLIGGPYGPYRQSERTTLYQEHARKLLDSDHAYRCFCSAERLHTLAEHRNKQGLPPDYDRKCAHISKEESDDRASHGESHVIRLKVPERYPEFNDLVYGKVRQKGALKITLGGSYDDPILIKSDGFPTYHLANVVDDHLMKITHVIRGSEWMSSTPKHLAMYEAFGWTAPQFAHVGLLVNHKNQKLSKRDGSIDISSYRDQGVFSETLTNFVALLGWSHGEKTDVMSMQDLIEKATMKYTRGDTRVSFEKLWYLQKMHAQRYATEAQEGKPLDPSHDLKELVVKPILRLFDKDPDLKTQKLWLEKNFSERCAREQYVHSVLLGDVHNYKTPSDFISRNKYFFSAPDSDTLIASIPEHASDTLALDSRQSNMKHIYTNLSKIDESDWEASKLKSVISDIIQNGFPKDSAESTLKKTEEAYNKAWMILVHKYLRWALLGGMPGPDTVTILKVLGRDETLARLEEGISAIEK</sequence>
<dbReference type="InterPro" id="IPR014729">
    <property type="entry name" value="Rossmann-like_a/b/a_fold"/>
</dbReference>
<dbReference type="GO" id="GO:0005524">
    <property type="term" value="F:ATP binding"/>
    <property type="evidence" value="ECO:0007669"/>
    <property type="project" value="UniProtKB-KW"/>
</dbReference>
<dbReference type="NCBIfam" id="TIGR00464">
    <property type="entry name" value="gltX_bact"/>
    <property type="match status" value="1"/>
</dbReference>
<accession>A0A3E2HNL1</accession>
<dbReference type="HAMAP" id="MF_00022">
    <property type="entry name" value="Glu_tRNA_synth_type1"/>
    <property type="match status" value="1"/>
</dbReference>
<dbReference type="GO" id="GO:0006424">
    <property type="term" value="P:glutamyl-tRNA aminoacylation"/>
    <property type="evidence" value="ECO:0007669"/>
    <property type="project" value="InterPro"/>
</dbReference>
<dbReference type="AlphaFoldDB" id="A0A3E2HNL1"/>
<dbReference type="CDD" id="cd00808">
    <property type="entry name" value="GluRS_core"/>
    <property type="match status" value="1"/>
</dbReference>
<evidence type="ECO:0000259" key="12">
    <source>
        <dbReference type="Pfam" id="PF00749"/>
    </source>
</evidence>
<dbReference type="STRING" id="5539.A0A3E2HNL1"/>
<evidence type="ECO:0000256" key="1">
    <source>
        <dbReference type="ARBA" id="ARBA00004173"/>
    </source>
</evidence>
<feature type="non-terminal residue" evidence="14">
    <location>
        <position position="1"/>
    </location>
</feature>
<dbReference type="InterPro" id="IPR020058">
    <property type="entry name" value="Glu/Gln-tRNA-synth_Ib_cat-dom"/>
</dbReference>
<comment type="caution">
    <text evidence="14">The sequence shown here is derived from an EMBL/GenBank/DDBJ whole genome shotgun (WGS) entry which is preliminary data.</text>
</comment>
<evidence type="ECO:0000256" key="7">
    <source>
        <dbReference type="ARBA" id="ARBA00022917"/>
    </source>
</evidence>
<dbReference type="GO" id="GO:0004818">
    <property type="term" value="F:glutamate-tRNA ligase activity"/>
    <property type="evidence" value="ECO:0007669"/>
    <property type="project" value="UniProtKB-EC"/>
</dbReference>
<keyword evidence="15" id="KW-1185">Reference proteome</keyword>
<protein>
    <recommendedName>
        <fullName evidence="10">Glutamate--tRNA ligase, mitochondrial</fullName>
        <ecNumber evidence="3">6.1.1.17</ecNumber>
    </recommendedName>
    <alternativeName>
        <fullName evidence="9">Glutamyl-tRNA synthetase</fullName>
    </alternativeName>
</protein>
<organism evidence="14 15">
    <name type="scientific">Scytalidium lignicola</name>
    <name type="common">Hyphomycete</name>
    <dbReference type="NCBI Taxonomy" id="5539"/>
    <lineage>
        <taxon>Eukaryota</taxon>
        <taxon>Fungi</taxon>
        <taxon>Dikarya</taxon>
        <taxon>Ascomycota</taxon>
        <taxon>Pezizomycotina</taxon>
        <taxon>Leotiomycetes</taxon>
        <taxon>Leotiomycetes incertae sedis</taxon>
        <taxon>Scytalidium</taxon>
    </lineage>
</organism>
<dbReference type="GO" id="GO:0008270">
    <property type="term" value="F:zinc ion binding"/>
    <property type="evidence" value="ECO:0007669"/>
    <property type="project" value="InterPro"/>
</dbReference>
<keyword evidence="5 11" id="KW-0547">Nucleotide-binding</keyword>
<dbReference type="EC" id="6.1.1.17" evidence="3"/>
<name>A0A3E2HNL1_SCYLI</name>
<evidence type="ECO:0000256" key="9">
    <source>
        <dbReference type="ARBA" id="ARBA00030865"/>
    </source>
</evidence>
<evidence type="ECO:0000256" key="4">
    <source>
        <dbReference type="ARBA" id="ARBA00022598"/>
    </source>
</evidence>
<dbReference type="PANTHER" id="PTHR43311">
    <property type="entry name" value="GLUTAMATE--TRNA LIGASE"/>
    <property type="match status" value="1"/>
</dbReference>
<dbReference type="Pfam" id="PF00749">
    <property type="entry name" value="tRNA-synt_1c"/>
    <property type="match status" value="1"/>
</dbReference>